<evidence type="ECO:0000313" key="5">
    <source>
        <dbReference type="EMBL" id="EYC26419.1"/>
    </source>
</evidence>
<dbReference type="PANTHER" id="PTHR10867">
    <property type="entry name" value="NNMT/PNMT/TEMT FAMILY MEMBER"/>
    <property type="match status" value="1"/>
</dbReference>
<dbReference type="Gene3D" id="3.40.50.150">
    <property type="entry name" value="Vaccinia Virus protein VP39"/>
    <property type="match status" value="1"/>
</dbReference>
<dbReference type="SUPFAM" id="SSF53335">
    <property type="entry name" value="S-adenosyl-L-methionine-dependent methyltransferases"/>
    <property type="match status" value="1"/>
</dbReference>
<keyword evidence="3" id="KW-0808">Transferase</keyword>
<dbReference type="GO" id="GO:0005829">
    <property type="term" value="C:cytosol"/>
    <property type="evidence" value="ECO:0007669"/>
    <property type="project" value="TreeGrafter"/>
</dbReference>
<sequence>MSQVCGVFHCDCLANPSVEAPLALQRNFDVIVSIFCVEYCCKSLEEYRRAIRNIADQIKPGGMLSHMLYIIVLFQCTRR</sequence>
<dbReference type="PANTHER" id="PTHR10867:SF39">
    <property type="entry name" value="NICOTINAMIDE N-METHYLTRANSFERASE-LIKE"/>
    <property type="match status" value="1"/>
</dbReference>
<evidence type="ECO:0000313" key="6">
    <source>
        <dbReference type="Proteomes" id="UP000024635"/>
    </source>
</evidence>
<dbReference type="PROSITE" id="PS51681">
    <property type="entry name" value="SAM_MT_NNMT_PNMT_TEMT"/>
    <property type="match status" value="1"/>
</dbReference>
<evidence type="ECO:0008006" key="7">
    <source>
        <dbReference type="Google" id="ProtNLM"/>
    </source>
</evidence>
<dbReference type="InterPro" id="IPR029063">
    <property type="entry name" value="SAM-dependent_MTases_sf"/>
</dbReference>
<evidence type="ECO:0000256" key="1">
    <source>
        <dbReference type="ARBA" id="ARBA00007996"/>
    </source>
</evidence>
<protein>
    <recommendedName>
        <fullName evidence="7">Methyltransferase type 11 domain-containing protein</fullName>
    </recommendedName>
</protein>
<evidence type="ECO:0000256" key="4">
    <source>
        <dbReference type="ARBA" id="ARBA00022691"/>
    </source>
</evidence>
<proteinExistence type="inferred from homology"/>
<dbReference type="Proteomes" id="UP000024635">
    <property type="component" value="Unassembled WGS sequence"/>
</dbReference>
<reference evidence="6" key="1">
    <citation type="journal article" date="2015" name="Nat. Genet.">
        <title>The genome and transcriptome of the zoonotic hookworm Ancylostoma ceylanicum identify infection-specific gene families.</title>
        <authorList>
            <person name="Schwarz E.M."/>
            <person name="Hu Y."/>
            <person name="Antoshechkin I."/>
            <person name="Miller M.M."/>
            <person name="Sternberg P.W."/>
            <person name="Aroian R.V."/>
        </authorList>
    </citation>
    <scope>NUCLEOTIDE SEQUENCE</scope>
    <source>
        <strain evidence="6">HY135</strain>
    </source>
</reference>
<comment type="caution">
    <text evidence="5">The sequence shown here is derived from an EMBL/GenBank/DDBJ whole genome shotgun (WGS) entry which is preliminary data.</text>
</comment>
<keyword evidence="2" id="KW-0489">Methyltransferase</keyword>
<organism evidence="5 6">
    <name type="scientific">Ancylostoma ceylanicum</name>
    <dbReference type="NCBI Taxonomy" id="53326"/>
    <lineage>
        <taxon>Eukaryota</taxon>
        <taxon>Metazoa</taxon>
        <taxon>Ecdysozoa</taxon>
        <taxon>Nematoda</taxon>
        <taxon>Chromadorea</taxon>
        <taxon>Rhabditida</taxon>
        <taxon>Rhabditina</taxon>
        <taxon>Rhabditomorpha</taxon>
        <taxon>Strongyloidea</taxon>
        <taxon>Ancylostomatidae</taxon>
        <taxon>Ancylostomatinae</taxon>
        <taxon>Ancylostoma</taxon>
    </lineage>
</organism>
<dbReference type="GO" id="GO:0008170">
    <property type="term" value="F:N-methyltransferase activity"/>
    <property type="evidence" value="ECO:0007669"/>
    <property type="project" value="TreeGrafter"/>
</dbReference>
<comment type="similarity">
    <text evidence="1">Belongs to the class I-like SAM-binding methyltransferase superfamily. NNMT/PNMT/TEMT family.</text>
</comment>
<keyword evidence="6" id="KW-1185">Reference proteome</keyword>
<keyword evidence="4" id="KW-0949">S-adenosyl-L-methionine</keyword>
<dbReference type="EMBL" id="JARK01001346">
    <property type="protein sequence ID" value="EYC26419.1"/>
    <property type="molecule type" value="Genomic_DNA"/>
</dbReference>
<dbReference type="GO" id="GO:0032259">
    <property type="term" value="P:methylation"/>
    <property type="evidence" value="ECO:0007669"/>
    <property type="project" value="UniProtKB-KW"/>
</dbReference>
<dbReference type="AlphaFoldDB" id="A0A016VFK4"/>
<evidence type="ECO:0000256" key="2">
    <source>
        <dbReference type="ARBA" id="ARBA00022603"/>
    </source>
</evidence>
<gene>
    <name evidence="5" type="primary">Acey_s0010.g1146</name>
    <name evidence="5" type="synonym">Acey-T07C12.9</name>
    <name evidence="5" type="ORF">Y032_0010g1146</name>
</gene>
<dbReference type="Pfam" id="PF01234">
    <property type="entry name" value="NNMT_PNMT_TEMT"/>
    <property type="match status" value="1"/>
</dbReference>
<dbReference type="OrthoDB" id="10050085at2759"/>
<evidence type="ECO:0000256" key="3">
    <source>
        <dbReference type="ARBA" id="ARBA00022679"/>
    </source>
</evidence>
<name>A0A016VFK4_9BILA</name>
<dbReference type="InterPro" id="IPR000940">
    <property type="entry name" value="NNMT_TEMT_trans"/>
</dbReference>
<accession>A0A016VFK4</accession>